<gene>
    <name evidence="1" type="ORF">CLAFUR5_04419</name>
</gene>
<name>A0A9Q8LFY6_PASFU</name>
<dbReference type="Proteomes" id="UP000756132">
    <property type="component" value="Chromosome 4"/>
</dbReference>
<reference evidence="1" key="1">
    <citation type="submission" date="2021-12" db="EMBL/GenBank/DDBJ databases">
        <authorList>
            <person name="Zaccaron A."/>
            <person name="Stergiopoulos I."/>
        </authorList>
    </citation>
    <scope>NUCLEOTIDE SEQUENCE</scope>
    <source>
        <strain evidence="1">Race5_Kim</strain>
    </source>
</reference>
<dbReference type="EMBL" id="CP090166">
    <property type="protein sequence ID" value="UJO16775.1"/>
    <property type="molecule type" value="Genomic_DNA"/>
</dbReference>
<keyword evidence="2" id="KW-1185">Reference proteome</keyword>
<evidence type="ECO:0000313" key="2">
    <source>
        <dbReference type="Proteomes" id="UP000756132"/>
    </source>
</evidence>
<dbReference type="GeneID" id="71984297"/>
<evidence type="ECO:0000313" key="1">
    <source>
        <dbReference type="EMBL" id="UJO16775.1"/>
    </source>
</evidence>
<dbReference type="AlphaFoldDB" id="A0A9Q8LFY6"/>
<dbReference type="KEGG" id="ffu:CLAFUR5_04419"/>
<dbReference type="RefSeq" id="XP_047761141.1">
    <property type="nucleotide sequence ID" value="XM_047903567.1"/>
</dbReference>
<evidence type="ECO:0008006" key="3">
    <source>
        <dbReference type="Google" id="ProtNLM"/>
    </source>
</evidence>
<sequence length="149" mass="16394">MLTVTPSTPIFLHTFPREPALTSLTTMSDSKKHEALQVEILTDSPVGTAEPLETKFASLGRWQAARVFWKVLLFCMILNWAAMNDGFQQQVPGNIIPLPAFVSQMADTMVDGAPAVSARTVSFWQGFAEMAKMAGMFAGGYFADRFGRK</sequence>
<dbReference type="InterPro" id="IPR036259">
    <property type="entry name" value="MFS_trans_sf"/>
</dbReference>
<reference evidence="1" key="2">
    <citation type="journal article" date="2022" name="Microb. Genom.">
        <title>A chromosome-scale genome assembly of the tomato pathogen Cladosporium fulvum reveals a compartmentalized genome architecture and the presence of a dispensable chromosome.</title>
        <authorList>
            <person name="Zaccaron A.Z."/>
            <person name="Chen L.H."/>
            <person name="Samaras A."/>
            <person name="Stergiopoulos I."/>
        </authorList>
    </citation>
    <scope>NUCLEOTIDE SEQUENCE</scope>
    <source>
        <strain evidence="1">Race5_Kim</strain>
    </source>
</reference>
<protein>
    <recommendedName>
        <fullName evidence="3">Major facilitator superfamily (MFS) profile domain-containing protein</fullName>
    </recommendedName>
</protein>
<proteinExistence type="predicted"/>
<accession>A0A9Q8LFY6</accession>
<organism evidence="1 2">
    <name type="scientific">Passalora fulva</name>
    <name type="common">Tomato leaf mold</name>
    <name type="synonym">Cladosporium fulvum</name>
    <dbReference type="NCBI Taxonomy" id="5499"/>
    <lineage>
        <taxon>Eukaryota</taxon>
        <taxon>Fungi</taxon>
        <taxon>Dikarya</taxon>
        <taxon>Ascomycota</taxon>
        <taxon>Pezizomycotina</taxon>
        <taxon>Dothideomycetes</taxon>
        <taxon>Dothideomycetidae</taxon>
        <taxon>Mycosphaerellales</taxon>
        <taxon>Mycosphaerellaceae</taxon>
        <taxon>Fulvia</taxon>
    </lineage>
</organism>
<dbReference type="Gene3D" id="1.20.1250.20">
    <property type="entry name" value="MFS general substrate transporter like domains"/>
    <property type="match status" value="1"/>
</dbReference>